<dbReference type="OrthoDB" id="1258529at2"/>
<gene>
    <name evidence="2" type="ORF">CCDG5_0650</name>
</gene>
<dbReference type="PATRIC" id="fig|29343.3.peg.679"/>
<evidence type="ECO:0000313" key="2">
    <source>
        <dbReference type="EMBL" id="CDZ23780.1"/>
    </source>
</evidence>
<protein>
    <recommendedName>
        <fullName evidence="4">DnaD domain-containing protein</fullName>
    </recommendedName>
</protein>
<name>A0A078KRJ9_9FIRM</name>
<dbReference type="HOGENOM" id="CLU_709221_0_0_9"/>
<sequence length="389" mass="43678">MLEEKEARRVKRAVIKEEYIAITGDLTEAIILNQMIYWSERVSDFDKFIEEEKQRCEATGEAVDMNLPLLNGWIHKSAAEMKDEIMSMESVKTIGRKLNNLVKKGFLERRNNPQSLYDHKYQYRVNLIKIIDALYSKGYSLEGYRVDFSEQTGDKNDNSLSENMSENTEGQNVQSKGQNVQSKGQNVQSKGQNVQSKGQNVQSKGQNVQSKGQNVQSKGHSVQSKGHSVQTIPETIIETIIETTSIPSNSPYQDFDGENDKASKDKNETPAKLEKVIEAIGLNSIRHKKMIEPLKNIICGIVRKNGEDAISSLTSADIDGVIDRFAEQSCLGQIMSPEDYLKASLIKAGRAAKLRSLAITDSGREGQDTPSYDMDEFIRMSMEQLHAEN</sequence>
<dbReference type="AlphaFoldDB" id="A0A078KRJ9"/>
<keyword evidence="3" id="KW-1185">Reference proteome</keyword>
<proteinExistence type="predicted"/>
<evidence type="ECO:0000313" key="3">
    <source>
        <dbReference type="Proteomes" id="UP000032431"/>
    </source>
</evidence>
<evidence type="ECO:0008006" key="4">
    <source>
        <dbReference type="Google" id="ProtNLM"/>
    </source>
</evidence>
<feature type="region of interest" description="Disordered" evidence="1">
    <location>
        <begin position="150"/>
        <end position="269"/>
    </location>
</feature>
<evidence type="ECO:0000256" key="1">
    <source>
        <dbReference type="SAM" id="MobiDB-lite"/>
    </source>
</evidence>
<feature type="compositionally biased region" description="Low complexity" evidence="1">
    <location>
        <begin position="231"/>
        <end position="251"/>
    </location>
</feature>
<reference evidence="3" key="1">
    <citation type="submission" date="2014-07" db="EMBL/GenBank/DDBJ databases">
        <authorList>
            <person name="Wibberg D."/>
        </authorList>
    </citation>
    <scope>NUCLEOTIDE SEQUENCE [LARGE SCALE GENOMIC DNA]</scope>
    <source>
        <strain evidence="3">DG5</strain>
    </source>
</reference>
<dbReference type="STRING" id="29343.CCDG5_0650"/>
<feature type="compositionally biased region" description="Basic and acidic residues" evidence="1">
    <location>
        <begin position="258"/>
        <end position="269"/>
    </location>
</feature>
<accession>A0A078KRJ9</accession>
<feature type="compositionally biased region" description="Polar residues" evidence="1">
    <location>
        <begin position="158"/>
        <end position="230"/>
    </location>
</feature>
<organism evidence="2 3">
    <name type="scientific">[Clostridium] cellulosi</name>
    <dbReference type="NCBI Taxonomy" id="29343"/>
    <lineage>
        <taxon>Bacteria</taxon>
        <taxon>Bacillati</taxon>
        <taxon>Bacillota</taxon>
        <taxon>Clostridia</taxon>
        <taxon>Eubacteriales</taxon>
        <taxon>Oscillospiraceae</taxon>
        <taxon>Oscillospiraceae incertae sedis</taxon>
    </lineage>
</organism>
<dbReference type="EMBL" id="LM995447">
    <property type="protein sequence ID" value="CDZ23780.1"/>
    <property type="molecule type" value="Genomic_DNA"/>
</dbReference>
<dbReference type="KEGG" id="ccel:CCDG5_0650"/>
<dbReference type="Proteomes" id="UP000032431">
    <property type="component" value="Chromosome I"/>
</dbReference>